<reference evidence="1" key="1">
    <citation type="journal article" date="2020" name="bioRxiv">
        <title>Comparative genomics of Chlamydomonas.</title>
        <authorList>
            <person name="Craig R.J."/>
            <person name="Hasan A.R."/>
            <person name="Ness R.W."/>
            <person name="Keightley P.D."/>
        </authorList>
    </citation>
    <scope>NUCLEOTIDE SEQUENCE</scope>
    <source>
        <strain evidence="1">CCAP 11/70</strain>
    </source>
</reference>
<dbReference type="AlphaFoldDB" id="A0A835Y8R8"/>
<sequence length="170" mass="17997">MPYKLKLTEIFLDYFCLTLTSNPVTGKPASECAARPLTELRVSTPVGFGVLNTSTKLYELWPQLTSTAPLYALSGGAEWFVDPATGASYIRMPLTGTTPAQLAAGVKFCVTCAATVSTTGCVNALTNGCRFSTAYINHFALNNPQGCIKCTTNAYGWCGTGSTATYCCAV</sequence>
<proteinExistence type="predicted"/>
<protein>
    <submittedName>
        <fullName evidence="1">Uncharacterized protein</fullName>
    </submittedName>
</protein>
<gene>
    <name evidence="1" type="ORF">HYH03_005086</name>
</gene>
<evidence type="ECO:0000313" key="2">
    <source>
        <dbReference type="Proteomes" id="UP000612055"/>
    </source>
</evidence>
<organism evidence="1 2">
    <name type="scientific">Edaphochlamys debaryana</name>
    <dbReference type="NCBI Taxonomy" id="47281"/>
    <lineage>
        <taxon>Eukaryota</taxon>
        <taxon>Viridiplantae</taxon>
        <taxon>Chlorophyta</taxon>
        <taxon>core chlorophytes</taxon>
        <taxon>Chlorophyceae</taxon>
        <taxon>CS clade</taxon>
        <taxon>Chlamydomonadales</taxon>
        <taxon>Chlamydomonadales incertae sedis</taxon>
        <taxon>Edaphochlamys</taxon>
    </lineage>
</organism>
<dbReference type="OrthoDB" id="560350at2759"/>
<keyword evidence="2" id="KW-1185">Reference proteome</keyword>
<evidence type="ECO:0000313" key="1">
    <source>
        <dbReference type="EMBL" id="KAG2497092.1"/>
    </source>
</evidence>
<dbReference type="Proteomes" id="UP000612055">
    <property type="component" value="Unassembled WGS sequence"/>
</dbReference>
<name>A0A835Y8R8_9CHLO</name>
<dbReference type="EMBL" id="JAEHOE010000016">
    <property type="protein sequence ID" value="KAG2497092.1"/>
    <property type="molecule type" value="Genomic_DNA"/>
</dbReference>
<accession>A0A835Y8R8</accession>
<comment type="caution">
    <text evidence="1">The sequence shown here is derived from an EMBL/GenBank/DDBJ whole genome shotgun (WGS) entry which is preliminary data.</text>
</comment>